<proteinExistence type="predicted"/>
<evidence type="ECO:0000313" key="2">
    <source>
        <dbReference type="Proteomes" id="UP000324222"/>
    </source>
</evidence>
<name>A0A5B7F3X9_PORTR</name>
<reference evidence="1 2" key="1">
    <citation type="submission" date="2019-05" db="EMBL/GenBank/DDBJ databases">
        <title>Another draft genome of Portunus trituberculatus and its Hox gene families provides insights of decapod evolution.</title>
        <authorList>
            <person name="Jeong J.-H."/>
            <person name="Song I."/>
            <person name="Kim S."/>
            <person name="Choi T."/>
            <person name="Kim D."/>
            <person name="Ryu S."/>
            <person name="Kim W."/>
        </authorList>
    </citation>
    <scope>NUCLEOTIDE SEQUENCE [LARGE SCALE GENOMIC DNA]</scope>
    <source>
        <tissue evidence="1">Muscle</tissue>
    </source>
</reference>
<comment type="caution">
    <text evidence="1">The sequence shown here is derived from an EMBL/GenBank/DDBJ whole genome shotgun (WGS) entry which is preliminary data.</text>
</comment>
<keyword evidence="2" id="KW-1185">Reference proteome</keyword>
<accession>A0A5B7F3X9</accession>
<gene>
    <name evidence="1" type="ORF">E2C01_033813</name>
</gene>
<protein>
    <submittedName>
        <fullName evidence="1">Uncharacterized protein</fullName>
    </submittedName>
</protein>
<dbReference type="EMBL" id="VSRR010004632">
    <property type="protein sequence ID" value="MPC40257.1"/>
    <property type="molecule type" value="Genomic_DNA"/>
</dbReference>
<evidence type="ECO:0000313" key="1">
    <source>
        <dbReference type="EMBL" id="MPC40257.1"/>
    </source>
</evidence>
<organism evidence="1 2">
    <name type="scientific">Portunus trituberculatus</name>
    <name type="common">Swimming crab</name>
    <name type="synonym">Neptunus trituberculatus</name>
    <dbReference type="NCBI Taxonomy" id="210409"/>
    <lineage>
        <taxon>Eukaryota</taxon>
        <taxon>Metazoa</taxon>
        <taxon>Ecdysozoa</taxon>
        <taxon>Arthropoda</taxon>
        <taxon>Crustacea</taxon>
        <taxon>Multicrustacea</taxon>
        <taxon>Malacostraca</taxon>
        <taxon>Eumalacostraca</taxon>
        <taxon>Eucarida</taxon>
        <taxon>Decapoda</taxon>
        <taxon>Pleocyemata</taxon>
        <taxon>Brachyura</taxon>
        <taxon>Eubrachyura</taxon>
        <taxon>Portunoidea</taxon>
        <taxon>Portunidae</taxon>
        <taxon>Portuninae</taxon>
        <taxon>Portunus</taxon>
    </lineage>
</organism>
<dbReference type="AlphaFoldDB" id="A0A5B7F3X9"/>
<dbReference type="Proteomes" id="UP000324222">
    <property type="component" value="Unassembled WGS sequence"/>
</dbReference>
<sequence>MTRGGAMARDGSLPQLRYTCTAARGGLRGRRPSRDSLEEIMPCSDTRKICHNTKKLLVLQVCDAKLCRKCRGERNLEGEVAVVARRPAGGVVGVKGCFGAAPAYTYSTFSSSTLFHSSPTTALPSLSSLISLSSTHLSPATSSISDSPSHPF</sequence>